<feature type="compositionally biased region" description="Basic residues" evidence="1">
    <location>
        <begin position="95"/>
        <end position="113"/>
    </location>
</feature>
<name>E9H076_DAPPU</name>
<dbReference type="InParanoid" id="E9H076"/>
<proteinExistence type="predicted"/>
<accession>E9H076</accession>
<feature type="region of interest" description="Disordered" evidence="1">
    <location>
        <begin position="95"/>
        <end position="132"/>
    </location>
</feature>
<organism evidence="2 3">
    <name type="scientific">Daphnia pulex</name>
    <name type="common">Water flea</name>
    <dbReference type="NCBI Taxonomy" id="6669"/>
    <lineage>
        <taxon>Eukaryota</taxon>
        <taxon>Metazoa</taxon>
        <taxon>Ecdysozoa</taxon>
        <taxon>Arthropoda</taxon>
        <taxon>Crustacea</taxon>
        <taxon>Branchiopoda</taxon>
        <taxon>Diplostraca</taxon>
        <taxon>Cladocera</taxon>
        <taxon>Anomopoda</taxon>
        <taxon>Daphniidae</taxon>
        <taxon>Daphnia</taxon>
    </lineage>
</organism>
<protein>
    <submittedName>
        <fullName evidence="2">Uncharacterized protein</fullName>
    </submittedName>
</protein>
<gene>
    <name evidence="2" type="ORF">DAPPUDRAFT_251345</name>
</gene>
<reference evidence="2 3" key="1">
    <citation type="journal article" date="2011" name="Science">
        <title>The ecoresponsive genome of Daphnia pulex.</title>
        <authorList>
            <person name="Colbourne J.K."/>
            <person name="Pfrender M.E."/>
            <person name="Gilbert D."/>
            <person name="Thomas W.K."/>
            <person name="Tucker A."/>
            <person name="Oakley T.H."/>
            <person name="Tokishita S."/>
            <person name="Aerts A."/>
            <person name="Arnold G.J."/>
            <person name="Basu M.K."/>
            <person name="Bauer D.J."/>
            <person name="Caceres C.E."/>
            <person name="Carmel L."/>
            <person name="Casola C."/>
            <person name="Choi J.H."/>
            <person name="Detter J.C."/>
            <person name="Dong Q."/>
            <person name="Dusheyko S."/>
            <person name="Eads B.D."/>
            <person name="Frohlich T."/>
            <person name="Geiler-Samerotte K.A."/>
            <person name="Gerlach D."/>
            <person name="Hatcher P."/>
            <person name="Jogdeo S."/>
            <person name="Krijgsveld J."/>
            <person name="Kriventseva E.V."/>
            <person name="Kultz D."/>
            <person name="Laforsch C."/>
            <person name="Lindquist E."/>
            <person name="Lopez J."/>
            <person name="Manak J.R."/>
            <person name="Muller J."/>
            <person name="Pangilinan J."/>
            <person name="Patwardhan R.P."/>
            <person name="Pitluck S."/>
            <person name="Pritham E.J."/>
            <person name="Rechtsteiner A."/>
            <person name="Rho M."/>
            <person name="Rogozin I.B."/>
            <person name="Sakarya O."/>
            <person name="Salamov A."/>
            <person name="Schaack S."/>
            <person name="Shapiro H."/>
            <person name="Shiga Y."/>
            <person name="Skalitzky C."/>
            <person name="Smith Z."/>
            <person name="Souvorov A."/>
            <person name="Sung W."/>
            <person name="Tang Z."/>
            <person name="Tsuchiya D."/>
            <person name="Tu H."/>
            <person name="Vos H."/>
            <person name="Wang M."/>
            <person name="Wolf Y.I."/>
            <person name="Yamagata H."/>
            <person name="Yamada T."/>
            <person name="Ye Y."/>
            <person name="Shaw J.R."/>
            <person name="Andrews J."/>
            <person name="Crease T.J."/>
            <person name="Tang H."/>
            <person name="Lucas S.M."/>
            <person name="Robertson H.M."/>
            <person name="Bork P."/>
            <person name="Koonin E.V."/>
            <person name="Zdobnov E.M."/>
            <person name="Grigoriev I.V."/>
            <person name="Lynch M."/>
            <person name="Boore J.L."/>
        </authorList>
    </citation>
    <scope>NUCLEOTIDE SEQUENCE [LARGE SCALE GENOMIC DNA]</scope>
</reference>
<evidence type="ECO:0000313" key="3">
    <source>
        <dbReference type="Proteomes" id="UP000000305"/>
    </source>
</evidence>
<dbReference type="AlphaFoldDB" id="E9H076"/>
<feature type="region of interest" description="Disordered" evidence="1">
    <location>
        <begin position="1"/>
        <end position="47"/>
    </location>
</feature>
<evidence type="ECO:0000256" key="1">
    <source>
        <dbReference type="SAM" id="MobiDB-lite"/>
    </source>
</evidence>
<dbReference type="KEGG" id="dpx:DAPPUDRAFT_251345"/>
<keyword evidence="3" id="KW-1185">Reference proteome</keyword>
<dbReference type="EMBL" id="GL732580">
    <property type="protein sequence ID" value="EFX74751.1"/>
    <property type="molecule type" value="Genomic_DNA"/>
</dbReference>
<dbReference type="Proteomes" id="UP000000305">
    <property type="component" value="Unassembled WGS sequence"/>
</dbReference>
<sequence length="145" mass="16064">MARDPPGAQEVVSITGENELGTSLELGSTEKDKSASHSRDGLHPGLGVQCHQPVYRRVFQPAVLIGLPPAPLRIFALGPAHLADSNVPLFRPHFPHRHAPLQGSRKKGKSHPSYKHDDHHCQPQKEDDDHHTTGHFTSIWECDME</sequence>
<feature type="compositionally biased region" description="Basic and acidic residues" evidence="1">
    <location>
        <begin position="114"/>
        <end position="132"/>
    </location>
</feature>
<dbReference type="HOGENOM" id="CLU_1788801_0_0_1"/>
<feature type="compositionally biased region" description="Basic and acidic residues" evidence="1">
    <location>
        <begin position="28"/>
        <end position="42"/>
    </location>
</feature>
<evidence type="ECO:0000313" key="2">
    <source>
        <dbReference type="EMBL" id="EFX74751.1"/>
    </source>
</evidence>